<accession>A0A1M7UYI1</accession>
<dbReference type="InterPro" id="IPR036366">
    <property type="entry name" value="PGBDSf"/>
</dbReference>
<feature type="domain" description="AMIN-like" evidence="2">
    <location>
        <begin position="34"/>
        <end position="157"/>
    </location>
</feature>
<evidence type="ECO:0000259" key="1">
    <source>
        <dbReference type="Pfam" id="PF01471"/>
    </source>
</evidence>
<dbReference type="InterPro" id="IPR036365">
    <property type="entry name" value="PGBD-like_sf"/>
</dbReference>
<dbReference type="Pfam" id="PF01471">
    <property type="entry name" value="PG_binding_1"/>
    <property type="match status" value="1"/>
</dbReference>
<dbReference type="Pfam" id="PF24837">
    <property type="entry name" value="AMIN-like"/>
    <property type="match status" value="1"/>
</dbReference>
<dbReference type="SUPFAM" id="SSF47090">
    <property type="entry name" value="PGBD-like"/>
    <property type="match status" value="1"/>
</dbReference>
<organism evidence="3 4">
    <name type="scientific">Geodermatophilus obscurus</name>
    <dbReference type="NCBI Taxonomy" id="1861"/>
    <lineage>
        <taxon>Bacteria</taxon>
        <taxon>Bacillati</taxon>
        <taxon>Actinomycetota</taxon>
        <taxon>Actinomycetes</taxon>
        <taxon>Geodermatophilales</taxon>
        <taxon>Geodermatophilaceae</taxon>
        <taxon>Geodermatophilus</taxon>
    </lineage>
</organism>
<name>A0A1M7UYI1_9ACTN</name>
<reference evidence="3 4" key="1">
    <citation type="submission" date="2016-12" db="EMBL/GenBank/DDBJ databases">
        <authorList>
            <person name="Song W.-J."/>
            <person name="Kurnit D.M."/>
        </authorList>
    </citation>
    <scope>NUCLEOTIDE SEQUENCE [LARGE SCALE GENOMIC DNA]</scope>
    <source>
        <strain evidence="3 4">DSM 43162</strain>
    </source>
</reference>
<evidence type="ECO:0000259" key="2">
    <source>
        <dbReference type="Pfam" id="PF24837"/>
    </source>
</evidence>
<feature type="domain" description="Peptidoglycan binding-like" evidence="1">
    <location>
        <begin position="172"/>
        <end position="228"/>
    </location>
</feature>
<evidence type="ECO:0000313" key="3">
    <source>
        <dbReference type="EMBL" id="SHN87980.1"/>
    </source>
</evidence>
<dbReference type="InterPro" id="IPR002477">
    <property type="entry name" value="Peptidoglycan-bd-like"/>
</dbReference>
<gene>
    <name evidence="3" type="ORF">SAMN05660350_04299</name>
</gene>
<dbReference type="InterPro" id="IPR056303">
    <property type="entry name" value="AMIN-like"/>
</dbReference>
<proteinExistence type="predicted"/>
<evidence type="ECO:0000313" key="4">
    <source>
        <dbReference type="Proteomes" id="UP000184428"/>
    </source>
</evidence>
<dbReference type="Gene3D" id="1.10.101.10">
    <property type="entry name" value="PGBD-like superfamily/PGBD"/>
    <property type="match status" value="1"/>
</dbReference>
<dbReference type="EMBL" id="FRDM01000038">
    <property type="protein sequence ID" value="SHN87980.1"/>
    <property type="molecule type" value="Genomic_DNA"/>
</dbReference>
<dbReference type="Proteomes" id="UP000184428">
    <property type="component" value="Unassembled WGS sequence"/>
</dbReference>
<dbReference type="AlphaFoldDB" id="A0A1M7UYI1"/>
<sequence length="234" mass="24990">MAPMTELLGQAISGTLTTGPIEGTAAHHAGRTFLVGVRAGRNKDFDRLVFDFEGPAPGFHVRYVDQLIEDGSGRPIPLRGRAVVEITLRPAAAHRDDGTPTRRGPLPDLTGFATFRQIADAGDFEGVLTWGIGVAAETGLRVTTLSGPTRIAVDVVHAEPGTGNQLLRRGERGAAVATWQWRLVQALDRRVDVDEVFGPMTEEATRDFQSAHGLAVDGVVGPRTRAAMVRALGL</sequence>
<protein>
    <submittedName>
        <fullName evidence="3">Putative peptidoglycan binding domain-containing protein</fullName>
    </submittedName>
</protein>
<dbReference type="OrthoDB" id="3393679at2"/>